<feature type="transmembrane region" description="Helical" evidence="1">
    <location>
        <begin position="104"/>
        <end position="123"/>
    </location>
</feature>
<feature type="transmembrane region" description="Helical" evidence="1">
    <location>
        <begin position="66"/>
        <end position="84"/>
    </location>
</feature>
<protein>
    <submittedName>
        <fullName evidence="2">Uncharacterized protein</fullName>
    </submittedName>
</protein>
<reference evidence="2 3" key="1">
    <citation type="submission" date="2018-04" db="EMBL/GenBank/DDBJ databases">
        <title>Adhaeribacter sp. HMF7616 genome sequencing and assembly.</title>
        <authorList>
            <person name="Kang H."/>
            <person name="Kang J."/>
            <person name="Cha I."/>
            <person name="Kim H."/>
            <person name="Joh K."/>
        </authorList>
    </citation>
    <scope>NUCLEOTIDE SEQUENCE [LARGE SCALE GENOMIC DNA]</scope>
    <source>
        <strain evidence="2 3">HMF7616</strain>
    </source>
</reference>
<keyword evidence="1" id="KW-0472">Membrane</keyword>
<dbReference type="AlphaFoldDB" id="A0A369QJX9"/>
<gene>
    <name evidence="2" type="ORF">AHMF7616_03851</name>
</gene>
<comment type="caution">
    <text evidence="2">The sequence shown here is derived from an EMBL/GenBank/DDBJ whole genome shotgun (WGS) entry which is preliminary data.</text>
</comment>
<dbReference type="EMBL" id="QASA01000001">
    <property type="protein sequence ID" value="RDC65221.1"/>
    <property type="molecule type" value="Genomic_DNA"/>
</dbReference>
<proteinExistence type="predicted"/>
<accession>A0A369QJX9</accession>
<sequence length="298" mass="34461">MITDKVNSTTQLGKVKDPLFLIGLGTLLVNDFYAKYEFANEITGKLSDIAGLFIFPYFFSALLPRFNLLIYLLTGILFTFWKLPVSQPLFNFWNNIGIEFYRTIDYSDLLTLIILPLSFNYFNSKIYKGINQQSITVNLLAFISVFSFCATTLPKKGVNIQADVDQAFVLEFNKEELFNRMNPTFSSDTLSKSLHDSLFYLHFYIPEFRADIRALSSILESQSGRTTIKLDSIVACSVTGALFFGFDQENIDKLEMLKPKDIENYFEKDFVEKLKKNPKNNSLYYSNKEVYDDYMKDR</sequence>
<dbReference type="RefSeq" id="WP_115374269.1">
    <property type="nucleotide sequence ID" value="NZ_QASA01000001.1"/>
</dbReference>
<keyword evidence="1" id="KW-1133">Transmembrane helix</keyword>
<dbReference type="Proteomes" id="UP000253919">
    <property type="component" value="Unassembled WGS sequence"/>
</dbReference>
<evidence type="ECO:0000256" key="1">
    <source>
        <dbReference type="SAM" id="Phobius"/>
    </source>
</evidence>
<name>A0A369QJX9_9BACT</name>
<keyword evidence="1" id="KW-0812">Transmembrane</keyword>
<evidence type="ECO:0000313" key="2">
    <source>
        <dbReference type="EMBL" id="RDC65221.1"/>
    </source>
</evidence>
<dbReference type="OrthoDB" id="660780at2"/>
<feature type="transmembrane region" description="Helical" evidence="1">
    <location>
        <begin position="135"/>
        <end position="153"/>
    </location>
</feature>
<evidence type="ECO:0000313" key="3">
    <source>
        <dbReference type="Proteomes" id="UP000253919"/>
    </source>
</evidence>
<organism evidence="2 3">
    <name type="scientific">Adhaeribacter pallidiroseus</name>
    <dbReference type="NCBI Taxonomy" id="2072847"/>
    <lineage>
        <taxon>Bacteria</taxon>
        <taxon>Pseudomonadati</taxon>
        <taxon>Bacteroidota</taxon>
        <taxon>Cytophagia</taxon>
        <taxon>Cytophagales</taxon>
        <taxon>Hymenobacteraceae</taxon>
        <taxon>Adhaeribacter</taxon>
    </lineage>
</organism>
<keyword evidence="3" id="KW-1185">Reference proteome</keyword>